<evidence type="ECO:0000313" key="7">
    <source>
        <dbReference type="Proteomes" id="UP000531231"/>
    </source>
</evidence>
<dbReference type="AlphaFoldDB" id="A0A7W8EN08"/>
<name>A0A7W8EN08_9HYPH</name>
<dbReference type="GO" id="GO:0003700">
    <property type="term" value="F:DNA-binding transcription factor activity"/>
    <property type="evidence" value="ECO:0007669"/>
    <property type="project" value="InterPro"/>
</dbReference>
<dbReference type="CDD" id="cd08432">
    <property type="entry name" value="PBP2_GcdR_TrpI_HvrB_AmpR_like"/>
    <property type="match status" value="1"/>
</dbReference>
<dbReference type="InterPro" id="IPR036390">
    <property type="entry name" value="WH_DNA-bd_sf"/>
</dbReference>
<dbReference type="SUPFAM" id="SSF46785">
    <property type="entry name" value="Winged helix' DNA-binding domain"/>
    <property type="match status" value="1"/>
</dbReference>
<keyword evidence="7" id="KW-1185">Reference proteome</keyword>
<evidence type="ECO:0000259" key="5">
    <source>
        <dbReference type="PROSITE" id="PS50931"/>
    </source>
</evidence>
<dbReference type="InterPro" id="IPR000847">
    <property type="entry name" value="LysR_HTH_N"/>
</dbReference>
<evidence type="ECO:0000256" key="4">
    <source>
        <dbReference type="ARBA" id="ARBA00023163"/>
    </source>
</evidence>
<evidence type="ECO:0000256" key="1">
    <source>
        <dbReference type="ARBA" id="ARBA00009437"/>
    </source>
</evidence>
<evidence type="ECO:0000256" key="2">
    <source>
        <dbReference type="ARBA" id="ARBA00023015"/>
    </source>
</evidence>
<dbReference type="PROSITE" id="PS50931">
    <property type="entry name" value="HTH_LYSR"/>
    <property type="match status" value="1"/>
</dbReference>
<proteinExistence type="inferred from homology"/>
<dbReference type="PANTHER" id="PTHR30537">
    <property type="entry name" value="HTH-TYPE TRANSCRIPTIONAL REGULATOR"/>
    <property type="match status" value="1"/>
</dbReference>
<comment type="caution">
    <text evidence="6">The sequence shown here is derived from an EMBL/GenBank/DDBJ whole genome shotgun (WGS) entry which is preliminary data.</text>
</comment>
<dbReference type="PANTHER" id="PTHR30537:SF74">
    <property type="entry name" value="HTH-TYPE TRANSCRIPTIONAL REGULATOR TRPI"/>
    <property type="match status" value="1"/>
</dbReference>
<dbReference type="Pfam" id="PF03466">
    <property type="entry name" value="LysR_substrate"/>
    <property type="match status" value="1"/>
</dbReference>
<dbReference type="Proteomes" id="UP000531231">
    <property type="component" value="Unassembled WGS sequence"/>
</dbReference>
<dbReference type="FunFam" id="1.10.10.10:FF:000001">
    <property type="entry name" value="LysR family transcriptional regulator"/>
    <property type="match status" value="1"/>
</dbReference>
<dbReference type="RefSeq" id="WP_022711759.1">
    <property type="nucleotide sequence ID" value="NZ_JACHIL010000002.1"/>
</dbReference>
<accession>A0A7W8EN08</accession>
<keyword evidence="4" id="KW-0804">Transcription</keyword>
<keyword evidence="3" id="KW-0238">DNA-binding</keyword>
<evidence type="ECO:0000256" key="3">
    <source>
        <dbReference type="ARBA" id="ARBA00023125"/>
    </source>
</evidence>
<protein>
    <submittedName>
        <fullName evidence="6">LysR family glycine cleavage system transcriptional activator</fullName>
    </submittedName>
</protein>
<dbReference type="EMBL" id="JACHIL010000002">
    <property type="protein sequence ID" value="MBB5090975.1"/>
    <property type="molecule type" value="Genomic_DNA"/>
</dbReference>
<gene>
    <name evidence="6" type="ORF">HNQ68_001499</name>
</gene>
<sequence length="309" mass="35304">MHRLRNLIPSANYLFAFEAAARRLSFTAAAKELNVSQPAVSKTIRLLEESTGLKLFRRESARLELTPEGQRLYQEVQASFDHLHMVISSLQRKYQKDIVRASFSAVFISLWLLPRLADFKNRYPEIALHIEESPKDYIDLGEEDIDLSARLGNGEWQGLRSWQLCLEETVCVCSPEYLAAHGPIHAPADLLNHRLLHFEEKHRSRIGWREWLEYQGVSSAKLPHDVVFSDNLASMQAAIHGQGISLGWRHLIGSYLESGKLVIPLENSYKAGKSIFLVAPASRQIKSGTEKFRDWILEQMHRELPLNNP</sequence>
<dbReference type="Gene3D" id="1.10.10.10">
    <property type="entry name" value="Winged helix-like DNA-binding domain superfamily/Winged helix DNA-binding domain"/>
    <property type="match status" value="1"/>
</dbReference>
<dbReference type="InterPro" id="IPR005119">
    <property type="entry name" value="LysR_subst-bd"/>
</dbReference>
<organism evidence="6 7">
    <name type="scientific">Pseudochrobactrum saccharolyticum</name>
    <dbReference type="NCBI Taxonomy" id="354352"/>
    <lineage>
        <taxon>Bacteria</taxon>
        <taxon>Pseudomonadati</taxon>
        <taxon>Pseudomonadota</taxon>
        <taxon>Alphaproteobacteria</taxon>
        <taxon>Hyphomicrobiales</taxon>
        <taxon>Brucellaceae</taxon>
        <taxon>Pseudochrobactrum</taxon>
    </lineage>
</organism>
<evidence type="ECO:0000313" key="6">
    <source>
        <dbReference type="EMBL" id="MBB5090975.1"/>
    </source>
</evidence>
<reference evidence="6 7" key="1">
    <citation type="submission" date="2020-08" db="EMBL/GenBank/DDBJ databases">
        <title>Genomic Encyclopedia of Type Strains, Phase IV (KMG-IV): sequencing the most valuable type-strain genomes for metagenomic binning, comparative biology and taxonomic classification.</title>
        <authorList>
            <person name="Goeker M."/>
        </authorList>
    </citation>
    <scope>NUCLEOTIDE SEQUENCE [LARGE SCALE GENOMIC DNA]</scope>
    <source>
        <strain evidence="6 7">DSM 25620</strain>
    </source>
</reference>
<dbReference type="GO" id="GO:0006351">
    <property type="term" value="P:DNA-templated transcription"/>
    <property type="evidence" value="ECO:0007669"/>
    <property type="project" value="TreeGrafter"/>
</dbReference>
<dbReference type="Pfam" id="PF00126">
    <property type="entry name" value="HTH_1"/>
    <property type="match status" value="1"/>
</dbReference>
<dbReference type="SUPFAM" id="SSF53850">
    <property type="entry name" value="Periplasmic binding protein-like II"/>
    <property type="match status" value="1"/>
</dbReference>
<comment type="similarity">
    <text evidence="1">Belongs to the LysR transcriptional regulatory family.</text>
</comment>
<dbReference type="GO" id="GO:0043565">
    <property type="term" value="F:sequence-specific DNA binding"/>
    <property type="evidence" value="ECO:0007669"/>
    <property type="project" value="TreeGrafter"/>
</dbReference>
<keyword evidence="2" id="KW-0805">Transcription regulation</keyword>
<dbReference type="PRINTS" id="PR00039">
    <property type="entry name" value="HTHLYSR"/>
</dbReference>
<dbReference type="InterPro" id="IPR058163">
    <property type="entry name" value="LysR-type_TF_proteobact-type"/>
</dbReference>
<dbReference type="Gene3D" id="3.40.190.10">
    <property type="entry name" value="Periplasmic binding protein-like II"/>
    <property type="match status" value="2"/>
</dbReference>
<feature type="domain" description="HTH lysR-type" evidence="5">
    <location>
        <begin position="9"/>
        <end position="66"/>
    </location>
</feature>
<dbReference type="InterPro" id="IPR036388">
    <property type="entry name" value="WH-like_DNA-bd_sf"/>
</dbReference>